<feature type="compositionally biased region" description="Basic and acidic residues" evidence="1">
    <location>
        <begin position="93"/>
        <end position="102"/>
    </location>
</feature>
<dbReference type="Proteomes" id="UP000702952">
    <property type="component" value="Unassembled WGS sequence"/>
</dbReference>
<dbReference type="Gene3D" id="3.20.20.80">
    <property type="entry name" value="Glycosidases"/>
    <property type="match status" value="1"/>
</dbReference>
<dbReference type="AlphaFoldDB" id="A0A1B9TXL3"/>
<organism evidence="2 3">
    <name type="scientific">Agrobacterium tumefaciens</name>
    <dbReference type="NCBI Taxonomy" id="358"/>
    <lineage>
        <taxon>Bacteria</taxon>
        <taxon>Pseudomonadati</taxon>
        <taxon>Pseudomonadota</taxon>
        <taxon>Alphaproteobacteria</taxon>
        <taxon>Hyphomicrobiales</taxon>
        <taxon>Rhizobiaceae</taxon>
        <taxon>Rhizobium/Agrobacterium group</taxon>
        <taxon>Agrobacterium</taxon>
        <taxon>Agrobacterium tumefaciens complex</taxon>
    </lineage>
</organism>
<comment type="caution">
    <text evidence="2">The sequence shown here is derived from an EMBL/GenBank/DDBJ whole genome shotgun (WGS) entry which is preliminary data.</text>
</comment>
<evidence type="ECO:0000313" key="2">
    <source>
        <dbReference type="EMBL" id="NTC32456.1"/>
    </source>
</evidence>
<gene>
    <name evidence="2" type="ORF">G6M46_30380</name>
</gene>
<sequence>MKNKVQLFAYVDRLSGGGFPNLKTLIESKFAGLFGGLYALPAFATIDFSNAGFHPIDHTTVDPRLGRWRDVRRFGRPDLEHSTSLPIGSCRTNNDDKDNGND</sequence>
<dbReference type="SUPFAM" id="SSF51445">
    <property type="entry name" value="(Trans)glycosidases"/>
    <property type="match status" value="1"/>
</dbReference>
<proteinExistence type="predicted"/>
<dbReference type="RefSeq" id="WP_065657609.1">
    <property type="nucleotide sequence ID" value="NZ_CP115929.1"/>
</dbReference>
<dbReference type="EMBL" id="JAAMAY010000050">
    <property type="protein sequence ID" value="NTC32456.1"/>
    <property type="molecule type" value="Genomic_DNA"/>
</dbReference>
<dbReference type="InterPro" id="IPR017853">
    <property type="entry name" value="GH"/>
</dbReference>
<evidence type="ECO:0000256" key="1">
    <source>
        <dbReference type="SAM" id="MobiDB-lite"/>
    </source>
</evidence>
<name>A0A1B9TXL3_AGRTU</name>
<feature type="region of interest" description="Disordered" evidence="1">
    <location>
        <begin position="78"/>
        <end position="102"/>
    </location>
</feature>
<evidence type="ECO:0000313" key="3">
    <source>
        <dbReference type="Proteomes" id="UP000702952"/>
    </source>
</evidence>
<protein>
    <submittedName>
        <fullName evidence="2">Uncharacterized protein</fullName>
    </submittedName>
</protein>
<reference evidence="2" key="1">
    <citation type="journal article" date="2020" name="Science">
        <title>Unexpected conservation and global transmission of agrobacterial virulence plasmids.</title>
        <authorList>
            <person name="Weisberg A.J."/>
            <person name="Davis E.W. 2nd"/>
            <person name="Tabima J."/>
            <person name="Belcher M.S."/>
            <person name="Miller M."/>
            <person name="Kuo C.H."/>
            <person name="Loper J.E."/>
            <person name="Grunwald N.J."/>
            <person name="Putnam M.L."/>
            <person name="Chang J.H."/>
        </authorList>
    </citation>
    <scope>NUCLEOTIDE SEQUENCE</scope>
    <source>
        <strain evidence="2">17-1853-1a</strain>
    </source>
</reference>
<feature type="compositionally biased region" description="Polar residues" evidence="1">
    <location>
        <begin position="82"/>
        <end position="92"/>
    </location>
</feature>
<accession>A0A1B9TXL3</accession>